<keyword evidence="2" id="KW-0472">Membrane</keyword>
<feature type="transmembrane region" description="Helical" evidence="2">
    <location>
        <begin position="110"/>
        <end position="136"/>
    </location>
</feature>
<keyword evidence="2" id="KW-0812">Transmembrane</keyword>
<dbReference type="Proteomes" id="UP000295388">
    <property type="component" value="Unassembled WGS sequence"/>
</dbReference>
<evidence type="ECO:0000256" key="1">
    <source>
        <dbReference type="SAM" id="MobiDB-lite"/>
    </source>
</evidence>
<feature type="transmembrane region" description="Helical" evidence="2">
    <location>
        <begin position="70"/>
        <end position="98"/>
    </location>
</feature>
<feature type="transmembrane region" description="Helical" evidence="2">
    <location>
        <begin position="148"/>
        <end position="168"/>
    </location>
</feature>
<organism evidence="3 4">
    <name type="scientific">Kribbella caucasensis</name>
    <dbReference type="NCBI Taxonomy" id="2512215"/>
    <lineage>
        <taxon>Bacteria</taxon>
        <taxon>Bacillati</taxon>
        <taxon>Actinomycetota</taxon>
        <taxon>Actinomycetes</taxon>
        <taxon>Propionibacteriales</taxon>
        <taxon>Kribbellaceae</taxon>
        <taxon>Kribbella</taxon>
    </lineage>
</organism>
<reference evidence="3 4" key="1">
    <citation type="submission" date="2019-03" db="EMBL/GenBank/DDBJ databases">
        <title>Genomic Encyclopedia of Type Strains, Phase III (KMG-III): the genomes of soil and plant-associated and newly described type strains.</title>
        <authorList>
            <person name="Whitman W."/>
        </authorList>
    </citation>
    <scope>NUCLEOTIDE SEQUENCE [LARGE SCALE GENOMIC DNA]</scope>
    <source>
        <strain evidence="3 4">VKM Ac-2527</strain>
    </source>
</reference>
<evidence type="ECO:0000256" key="2">
    <source>
        <dbReference type="SAM" id="Phobius"/>
    </source>
</evidence>
<evidence type="ECO:0000313" key="3">
    <source>
        <dbReference type="EMBL" id="TDO52386.1"/>
    </source>
</evidence>
<feature type="region of interest" description="Disordered" evidence="1">
    <location>
        <begin position="1"/>
        <end position="26"/>
    </location>
</feature>
<dbReference type="RefSeq" id="WP_238165373.1">
    <property type="nucleotide sequence ID" value="NZ_SNWQ01000002.1"/>
</dbReference>
<evidence type="ECO:0000313" key="4">
    <source>
        <dbReference type="Proteomes" id="UP000295388"/>
    </source>
</evidence>
<keyword evidence="4" id="KW-1185">Reference proteome</keyword>
<feature type="compositionally biased region" description="Polar residues" evidence="1">
    <location>
        <begin position="9"/>
        <end position="25"/>
    </location>
</feature>
<proteinExistence type="predicted"/>
<comment type="caution">
    <text evidence="3">The sequence shown here is derived from an EMBL/GenBank/DDBJ whole genome shotgun (WGS) entry which is preliminary data.</text>
</comment>
<name>A0A4R6KN45_9ACTN</name>
<dbReference type="EMBL" id="SNWQ01000002">
    <property type="protein sequence ID" value="TDO52386.1"/>
    <property type="molecule type" value="Genomic_DNA"/>
</dbReference>
<feature type="transmembrane region" description="Helical" evidence="2">
    <location>
        <begin position="188"/>
        <end position="212"/>
    </location>
</feature>
<dbReference type="AlphaFoldDB" id="A0A4R6KN45"/>
<accession>A0A4R6KN45</accession>
<protein>
    <submittedName>
        <fullName evidence="3">Uncharacterized protein</fullName>
    </submittedName>
</protein>
<keyword evidence="2" id="KW-1133">Transmembrane helix</keyword>
<sequence length="228" mass="24149">MVQRYGDTDTMTQPQSETQPDTSTQRYEEARAAAHRAMTTVSLIPDKPLPHTIVEEPPISYRGFKFGAAFYGWMITNSMAVLLVGVAAGATAGVTYLLDYTRADAEQQPGTVAITAAAVLGLLVCLAFYTGGYVAGRLARFDGARQGFGVWMIALLLAVMAGGAGALLDNRYDLVAEVDRPDVPLADNVLANGAIISAAAVIVLTLVAALLGGKSGQRYHNKIDELLN</sequence>
<gene>
    <name evidence="3" type="ORF">EV643_102224</name>
</gene>